<gene>
    <name evidence="1" type="ORF">BD310DRAFT_277318</name>
</gene>
<organism evidence="1 2">
    <name type="scientific">Dichomitus squalens</name>
    <dbReference type="NCBI Taxonomy" id="114155"/>
    <lineage>
        <taxon>Eukaryota</taxon>
        <taxon>Fungi</taxon>
        <taxon>Dikarya</taxon>
        <taxon>Basidiomycota</taxon>
        <taxon>Agaricomycotina</taxon>
        <taxon>Agaricomycetes</taxon>
        <taxon>Polyporales</taxon>
        <taxon>Polyporaceae</taxon>
        <taxon>Dichomitus</taxon>
    </lineage>
</organism>
<accession>A0A4Q9PBJ7</accession>
<keyword evidence="2" id="KW-1185">Reference proteome</keyword>
<proteinExistence type="predicted"/>
<sequence>MSSIDVHAFFAQAYAPGETAELFLSLCNEPEARFVSEECLCTNRPRRLLAELVVLAFLASKLSRNGSLKMSSNIRMICTVSKVRVSSRAAQGQDSRPGMYESIPGTQSEVVPEQCFRCTRYHTGSLTEEYNMQEVSDDTLVSGDPSGHRDASAVAPRVIKDQPRTHAFVGKC</sequence>
<dbReference type="AlphaFoldDB" id="A0A4Q9PBJ7"/>
<protein>
    <submittedName>
        <fullName evidence="1">Uncharacterized protein</fullName>
    </submittedName>
</protein>
<evidence type="ECO:0000313" key="1">
    <source>
        <dbReference type="EMBL" id="TBU51888.1"/>
    </source>
</evidence>
<name>A0A4Q9PBJ7_9APHY</name>
<dbReference type="EMBL" id="ML145279">
    <property type="protein sequence ID" value="TBU51888.1"/>
    <property type="molecule type" value="Genomic_DNA"/>
</dbReference>
<dbReference type="Proteomes" id="UP000292082">
    <property type="component" value="Unassembled WGS sequence"/>
</dbReference>
<evidence type="ECO:0000313" key="2">
    <source>
        <dbReference type="Proteomes" id="UP000292082"/>
    </source>
</evidence>
<reference evidence="1 2" key="1">
    <citation type="submission" date="2019-01" db="EMBL/GenBank/DDBJ databases">
        <title>Draft genome sequences of three monokaryotic isolates of the white-rot basidiomycete fungus Dichomitus squalens.</title>
        <authorList>
            <consortium name="DOE Joint Genome Institute"/>
            <person name="Lopez S.C."/>
            <person name="Andreopoulos B."/>
            <person name="Pangilinan J."/>
            <person name="Lipzen A."/>
            <person name="Riley R."/>
            <person name="Ahrendt S."/>
            <person name="Ng V."/>
            <person name="Barry K."/>
            <person name="Daum C."/>
            <person name="Grigoriev I.V."/>
            <person name="Hilden K.S."/>
            <person name="Makela M.R."/>
            <person name="de Vries R.P."/>
        </authorList>
    </citation>
    <scope>NUCLEOTIDE SEQUENCE [LARGE SCALE GENOMIC DNA]</scope>
    <source>
        <strain evidence="1 2">CBS 464.89</strain>
    </source>
</reference>